<organism evidence="2 3">
    <name type="scientific">Acacia crassicarpa</name>
    <name type="common">northern wattle</name>
    <dbReference type="NCBI Taxonomy" id="499986"/>
    <lineage>
        <taxon>Eukaryota</taxon>
        <taxon>Viridiplantae</taxon>
        <taxon>Streptophyta</taxon>
        <taxon>Embryophyta</taxon>
        <taxon>Tracheophyta</taxon>
        <taxon>Spermatophyta</taxon>
        <taxon>Magnoliopsida</taxon>
        <taxon>eudicotyledons</taxon>
        <taxon>Gunneridae</taxon>
        <taxon>Pentapetalae</taxon>
        <taxon>rosids</taxon>
        <taxon>fabids</taxon>
        <taxon>Fabales</taxon>
        <taxon>Fabaceae</taxon>
        <taxon>Caesalpinioideae</taxon>
        <taxon>mimosoid clade</taxon>
        <taxon>Acacieae</taxon>
        <taxon>Acacia</taxon>
    </lineage>
</organism>
<evidence type="ECO:0000313" key="3">
    <source>
        <dbReference type="Proteomes" id="UP001293593"/>
    </source>
</evidence>
<accession>A0AAE1J4N9</accession>
<name>A0AAE1J4N9_9FABA</name>
<evidence type="ECO:0000256" key="1">
    <source>
        <dbReference type="SAM" id="SignalP"/>
    </source>
</evidence>
<protein>
    <recommendedName>
        <fullName evidence="4">Secreted protein</fullName>
    </recommendedName>
</protein>
<dbReference type="EMBL" id="JAWXYG010000010">
    <property type="protein sequence ID" value="KAK4261614.1"/>
    <property type="molecule type" value="Genomic_DNA"/>
</dbReference>
<keyword evidence="3" id="KW-1185">Reference proteome</keyword>
<reference evidence="2" key="1">
    <citation type="submission" date="2023-10" db="EMBL/GenBank/DDBJ databases">
        <title>Chromosome-level genome of the transformable northern wattle, Acacia crassicarpa.</title>
        <authorList>
            <person name="Massaro I."/>
            <person name="Sinha N.R."/>
            <person name="Poethig S."/>
            <person name="Leichty A.R."/>
        </authorList>
    </citation>
    <scope>NUCLEOTIDE SEQUENCE</scope>
    <source>
        <strain evidence="2">Acra3RX</strain>
        <tissue evidence="2">Leaf</tissue>
    </source>
</reference>
<dbReference type="AlphaFoldDB" id="A0AAE1J4N9"/>
<evidence type="ECO:0008006" key="4">
    <source>
        <dbReference type="Google" id="ProtNLM"/>
    </source>
</evidence>
<dbReference type="Proteomes" id="UP001293593">
    <property type="component" value="Unassembled WGS sequence"/>
</dbReference>
<feature type="chain" id="PRO_5042008040" description="Secreted protein" evidence="1">
    <location>
        <begin position="27"/>
        <end position="121"/>
    </location>
</feature>
<comment type="caution">
    <text evidence="2">The sequence shown here is derived from an EMBL/GenBank/DDBJ whole genome shotgun (WGS) entry which is preliminary data.</text>
</comment>
<feature type="signal peptide" evidence="1">
    <location>
        <begin position="1"/>
        <end position="26"/>
    </location>
</feature>
<evidence type="ECO:0000313" key="2">
    <source>
        <dbReference type="EMBL" id="KAK4261614.1"/>
    </source>
</evidence>
<proteinExistence type="predicted"/>
<sequence>MTISLFSVNVCLIAVVLFSAIPFIHALGSGATLAVIDDDSSSTVCGIVAGQTTQCIECYHRGQIVSVTPNISFSLISGGKASSVALGPVTTVCSAGTLSLPIPMSSKRKGFTLVLLFCWRI</sequence>
<keyword evidence="1" id="KW-0732">Signal</keyword>
<gene>
    <name evidence="2" type="ORF">QN277_004584</name>
</gene>